<name>F2NWR8_TRES6</name>
<dbReference type="GeneID" id="302999636"/>
<dbReference type="HOGENOM" id="CLU_523638_0_0_12"/>
<proteinExistence type="predicted"/>
<protein>
    <submittedName>
        <fullName evidence="2">Uncharacterized protein</fullName>
    </submittedName>
</protein>
<feature type="coiled-coil region" evidence="1">
    <location>
        <begin position="241"/>
        <end position="268"/>
    </location>
</feature>
<dbReference type="STRING" id="869209.Tresu_2525"/>
<accession>F2NWR8</accession>
<reference evidence="2 3" key="1">
    <citation type="journal article" date="2011" name="Stand. Genomic Sci.">
        <title>Complete genome sequence of Treponema succinifaciens type strain (6091).</title>
        <authorList>
            <person name="Han C."/>
            <person name="Gronow S."/>
            <person name="Teshima H."/>
            <person name="Lapidus A."/>
            <person name="Nolan M."/>
            <person name="Lucas S."/>
            <person name="Hammon N."/>
            <person name="Deshpande S."/>
            <person name="Cheng J.F."/>
            <person name="Zeytun A."/>
            <person name="Tapia R."/>
            <person name="Goodwin L."/>
            <person name="Pitluck S."/>
            <person name="Liolios K."/>
            <person name="Pagani I."/>
            <person name="Ivanova N."/>
            <person name="Mavromatis K."/>
            <person name="Mikhailova N."/>
            <person name="Huntemann M."/>
            <person name="Pati A."/>
            <person name="Chen A."/>
            <person name="Palaniappan K."/>
            <person name="Land M."/>
            <person name="Hauser L."/>
            <person name="Brambilla E.M."/>
            <person name="Rohde M."/>
            <person name="Goker M."/>
            <person name="Woyke T."/>
            <person name="Bristow J."/>
            <person name="Eisen J.A."/>
            <person name="Markowitz V."/>
            <person name="Hugenholtz P."/>
            <person name="Kyrpides N.C."/>
            <person name="Klenk H.P."/>
            <person name="Detter J.C."/>
        </authorList>
    </citation>
    <scope>NUCLEOTIDE SEQUENCE [LARGE SCALE GENOMIC DNA]</scope>
    <source>
        <strain evidence="3">ATCC 33096 / DSM 2489 / 6091</strain>
    </source>
</reference>
<dbReference type="Proteomes" id="UP000006852">
    <property type="component" value="Chromosome"/>
</dbReference>
<evidence type="ECO:0000256" key="1">
    <source>
        <dbReference type="SAM" id="Coils"/>
    </source>
</evidence>
<dbReference type="AlphaFoldDB" id="F2NWR8"/>
<reference evidence="3" key="2">
    <citation type="submission" date="2011-04" db="EMBL/GenBank/DDBJ databases">
        <title>The complete genome of chromosome of Treponema succinifaciens DSM 2489.</title>
        <authorList>
            <person name="Lucas S."/>
            <person name="Copeland A."/>
            <person name="Lapidus A."/>
            <person name="Bruce D."/>
            <person name="Goodwin L."/>
            <person name="Pitluck S."/>
            <person name="Peters L."/>
            <person name="Kyrpides N."/>
            <person name="Mavromatis K."/>
            <person name="Ivanova N."/>
            <person name="Ovchinnikova G."/>
            <person name="Teshima H."/>
            <person name="Detter J.C."/>
            <person name="Tapia R."/>
            <person name="Han C."/>
            <person name="Land M."/>
            <person name="Hauser L."/>
            <person name="Markowitz V."/>
            <person name="Cheng J.-F."/>
            <person name="Hugenholtz P."/>
            <person name="Woyke T."/>
            <person name="Wu D."/>
            <person name="Gronow S."/>
            <person name="Wellnitz S."/>
            <person name="Brambilla E."/>
            <person name="Klenk H.-P."/>
            <person name="Eisen J.A."/>
        </authorList>
    </citation>
    <scope>NUCLEOTIDE SEQUENCE [LARGE SCALE GENOMIC DNA]</scope>
    <source>
        <strain evidence="3">ATCC 33096 / DSM 2489 / 6091</strain>
    </source>
</reference>
<dbReference type="EMBL" id="CP002631">
    <property type="protein sequence ID" value="AEB15387.1"/>
    <property type="molecule type" value="Genomic_DNA"/>
</dbReference>
<gene>
    <name evidence="2" type="ordered locus">Tresu_2525</name>
</gene>
<evidence type="ECO:0000313" key="3">
    <source>
        <dbReference type="Proteomes" id="UP000006852"/>
    </source>
</evidence>
<dbReference type="RefSeq" id="WP_013702638.1">
    <property type="nucleotide sequence ID" value="NC_015385.1"/>
</dbReference>
<dbReference type="OrthoDB" id="334160at2"/>
<evidence type="ECO:0000313" key="2">
    <source>
        <dbReference type="EMBL" id="AEB15387.1"/>
    </source>
</evidence>
<sequence length="568" mass="65685">MAFDDDIDPSIAALLADTQDEIPEVELNVPKKDGISSFGGPQNKDFENFVSEKASGKPKMNGCVPEVDLNIKSFAPIEKYFEDTPSKCYDDPSYYKKCLTGEGASSQRLHSLLVKYLNCQDKKDRTVYRQQIITAYWEFLRSLAPKMASSSIEDCKRMAMRFGILLPSLATPEQKNMFARAIDKNNTYEPILYMDEWIRSVALGHMKPSTTDEVPTRGVAKGPAAEQQHIMALKSKNSGKIQTSESLLNAKEAERASLENSVEGKIRDIFQHDSLPGLEPHKNPYTDLQRKLFSDVINDFRQLQKIDKELSKHLEDFKEAKQTEQSLNDKSTNFVEEVNVGKEEILGEMNTIRQMAKMTCGRQGNQYPIFTREFFHCTEKGTGFRENVIRELSWIESIDPQCFCRIHKNIPHRIVPYVLLVPTYGDVGFCWEPFDRYNRLSSRGRIAIPMYPRDLKIACLTAVADLRWQVAKEKASFDWMSDGLTGHYYQYLEEHKMKGDIKQFFIEDYILWMTKESMGTQKLEKEVRGIFWRYIPFPQETKDDLKKRSLVYQELYQRDINRSMSDGY</sequence>
<organism evidence="2 3">
    <name type="scientific">Treponema succinifaciens (strain ATCC 33096 / DSM 2489 / 6091)</name>
    <dbReference type="NCBI Taxonomy" id="869209"/>
    <lineage>
        <taxon>Bacteria</taxon>
        <taxon>Pseudomonadati</taxon>
        <taxon>Spirochaetota</taxon>
        <taxon>Spirochaetia</taxon>
        <taxon>Spirochaetales</taxon>
        <taxon>Treponemataceae</taxon>
        <taxon>Treponema</taxon>
    </lineage>
</organism>
<dbReference type="eggNOG" id="COG0664">
    <property type="taxonomic scope" value="Bacteria"/>
</dbReference>
<dbReference type="KEGG" id="tsu:Tresu_2525"/>
<keyword evidence="1" id="KW-0175">Coiled coil</keyword>
<keyword evidence="3" id="KW-1185">Reference proteome</keyword>